<feature type="transmembrane region" description="Helical" evidence="1">
    <location>
        <begin position="119"/>
        <end position="137"/>
    </location>
</feature>
<proteinExistence type="predicted"/>
<feature type="domain" description="Cytochrome c assembly protein" evidence="2">
    <location>
        <begin position="97"/>
        <end position="290"/>
    </location>
</feature>
<feature type="transmembrane region" description="Helical" evidence="1">
    <location>
        <begin position="206"/>
        <end position="227"/>
    </location>
</feature>
<evidence type="ECO:0000313" key="4">
    <source>
        <dbReference type="Proteomes" id="UP001219862"/>
    </source>
</evidence>
<accession>A0ABT5KP50</accession>
<dbReference type="EMBL" id="JAQQXS010000002">
    <property type="protein sequence ID" value="MDC8784225.1"/>
    <property type="molecule type" value="Genomic_DNA"/>
</dbReference>
<evidence type="ECO:0000313" key="3">
    <source>
        <dbReference type="EMBL" id="MDC8784225.1"/>
    </source>
</evidence>
<organism evidence="3 4">
    <name type="scientific">Roseateles koreensis</name>
    <dbReference type="NCBI Taxonomy" id="2987526"/>
    <lineage>
        <taxon>Bacteria</taxon>
        <taxon>Pseudomonadati</taxon>
        <taxon>Pseudomonadota</taxon>
        <taxon>Betaproteobacteria</taxon>
        <taxon>Burkholderiales</taxon>
        <taxon>Sphaerotilaceae</taxon>
        <taxon>Roseateles</taxon>
    </lineage>
</organism>
<dbReference type="PANTHER" id="PTHR38034:SF1">
    <property type="entry name" value="INNER MEMBRANE PROTEIN YPJD"/>
    <property type="match status" value="1"/>
</dbReference>
<dbReference type="InterPro" id="IPR052372">
    <property type="entry name" value="YpjD/HemX"/>
</dbReference>
<keyword evidence="1" id="KW-1133">Transmembrane helix</keyword>
<reference evidence="3 4" key="1">
    <citation type="submission" date="2022-10" db="EMBL/GenBank/DDBJ databases">
        <title>paucibacter sp. hw8 Genome sequencing.</title>
        <authorList>
            <person name="Park S."/>
        </authorList>
    </citation>
    <scope>NUCLEOTIDE SEQUENCE [LARGE SCALE GENOMIC DNA]</scope>
    <source>
        <strain evidence="4">hw8</strain>
    </source>
</reference>
<feature type="transmembrane region" description="Helical" evidence="1">
    <location>
        <begin position="149"/>
        <end position="170"/>
    </location>
</feature>
<dbReference type="PANTHER" id="PTHR38034">
    <property type="entry name" value="INNER MEMBRANE PROTEIN YPJD"/>
    <property type="match status" value="1"/>
</dbReference>
<name>A0ABT5KP50_9BURK</name>
<comment type="caution">
    <text evidence="3">The sequence shown here is derived from an EMBL/GenBank/DDBJ whole genome shotgun (WGS) entry which is preliminary data.</text>
</comment>
<feature type="transmembrane region" description="Helical" evidence="1">
    <location>
        <begin position="13"/>
        <end position="31"/>
    </location>
</feature>
<keyword evidence="1" id="KW-0472">Membrane</keyword>
<evidence type="ECO:0000256" key="1">
    <source>
        <dbReference type="SAM" id="Phobius"/>
    </source>
</evidence>
<gene>
    <name evidence="3" type="primary">ccsA</name>
    <name evidence="3" type="ORF">PRZ01_03335</name>
</gene>
<feature type="transmembrane region" description="Helical" evidence="1">
    <location>
        <begin position="239"/>
        <end position="257"/>
    </location>
</feature>
<sequence length="297" mass="31792">MILSVASSGGSDLLLAGASLSAALAYIVVAVRRATPAGTGSVAPPEDAVPESSVARLPVLLLTAWGLHLLALLLDISGFGQPQPGTRFGFAPALSATVWLVLAVYMVESRFLPLPSVRRVLAVMAAAAVLLAIVFPGESRPHAASPWAPLHWLLGLASYGLFGVAVLHAAMLNRAERMMRTVKSGVTPHGAGAGLPAMPLLRLERLTFQFVGAGVAALSVAILLGWWFTPQWHWDHKNLLAVLGWLVLTGLLTGRRVFGWRGRRATRWLYFGAMLLLLSYAGSRFVLEVLLQRPVPY</sequence>
<keyword evidence="1" id="KW-0812">Transmembrane</keyword>
<dbReference type="InterPro" id="IPR002541">
    <property type="entry name" value="Cyt_c_assembly"/>
</dbReference>
<feature type="transmembrane region" description="Helical" evidence="1">
    <location>
        <begin position="269"/>
        <end position="287"/>
    </location>
</feature>
<dbReference type="Pfam" id="PF01578">
    <property type="entry name" value="Cytochrom_C_asm"/>
    <property type="match status" value="1"/>
</dbReference>
<feature type="transmembrane region" description="Helical" evidence="1">
    <location>
        <begin position="88"/>
        <end position="107"/>
    </location>
</feature>
<keyword evidence="4" id="KW-1185">Reference proteome</keyword>
<protein>
    <submittedName>
        <fullName evidence="3">Cytochrome c biogenesis protein CcsA</fullName>
    </submittedName>
</protein>
<dbReference type="RefSeq" id="WP_273595334.1">
    <property type="nucleotide sequence ID" value="NZ_JAQQXS010000002.1"/>
</dbReference>
<evidence type="ECO:0000259" key="2">
    <source>
        <dbReference type="Pfam" id="PF01578"/>
    </source>
</evidence>
<feature type="transmembrane region" description="Helical" evidence="1">
    <location>
        <begin position="57"/>
        <end position="76"/>
    </location>
</feature>
<dbReference type="Proteomes" id="UP001219862">
    <property type="component" value="Unassembled WGS sequence"/>
</dbReference>